<proteinExistence type="predicted"/>
<keyword evidence="2" id="KW-1185">Reference proteome</keyword>
<name>A0A5E4NMT6_9HEMI</name>
<dbReference type="OrthoDB" id="6582741at2759"/>
<protein>
    <submittedName>
        <fullName evidence="1">Uncharacterized protein</fullName>
    </submittedName>
</protein>
<dbReference type="Proteomes" id="UP000325440">
    <property type="component" value="Unassembled WGS sequence"/>
</dbReference>
<gene>
    <name evidence="1" type="ORF">CINCED_3A009864</name>
</gene>
<reference evidence="1 2" key="1">
    <citation type="submission" date="2019-08" db="EMBL/GenBank/DDBJ databases">
        <authorList>
            <person name="Alioto T."/>
            <person name="Alioto T."/>
            <person name="Gomez Garrido J."/>
        </authorList>
    </citation>
    <scope>NUCLEOTIDE SEQUENCE [LARGE SCALE GENOMIC DNA]</scope>
</reference>
<dbReference type="AlphaFoldDB" id="A0A5E4NMT6"/>
<sequence length="214" mass="24683">MGPLREIVDLKRKNLDLAKEFQPFVPKEGNLKYVNPTNYKDFLICIVQADGINLKNKLDKCLAISLRVDRSVDRTQWLEELIEKQLVYSNTEDSVQIITLHNIELQDKMLQTRKKIIHNLHVSDSHSFKVICHDAIQQILTCINKHLDTSALLEPEYLRTKPHSADVERLTSCCNIMKTLRRSSLTSETIKDSLYIQINKVTVNNFNSQPAVLI</sequence>
<evidence type="ECO:0000313" key="1">
    <source>
        <dbReference type="EMBL" id="VVC46272.1"/>
    </source>
</evidence>
<evidence type="ECO:0000313" key="2">
    <source>
        <dbReference type="Proteomes" id="UP000325440"/>
    </source>
</evidence>
<accession>A0A5E4NMT6</accession>
<dbReference type="EMBL" id="CABPRJ010002457">
    <property type="protein sequence ID" value="VVC46272.1"/>
    <property type="molecule type" value="Genomic_DNA"/>
</dbReference>
<organism evidence="1 2">
    <name type="scientific">Cinara cedri</name>
    <dbReference type="NCBI Taxonomy" id="506608"/>
    <lineage>
        <taxon>Eukaryota</taxon>
        <taxon>Metazoa</taxon>
        <taxon>Ecdysozoa</taxon>
        <taxon>Arthropoda</taxon>
        <taxon>Hexapoda</taxon>
        <taxon>Insecta</taxon>
        <taxon>Pterygota</taxon>
        <taxon>Neoptera</taxon>
        <taxon>Paraneoptera</taxon>
        <taxon>Hemiptera</taxon>
        <taxon>Sternorrhyncha</taxon>
        <taxon>Aphidomorpha</taxon>
        <taxon>Aphidoidea</taxon>
        <taxon>Aphididae</taxon>
        <taxon>Lachninae</taxon>
        <taxon>Cinara</taxon>
    </lineage>
</organism>